<dbReference type="Pfam" id="PF02801">
    <property type="entry name" value="Ketoacyl-synt_C"/>
    <property type="match status" value="1"/>
</dbReference>
<protein>
    <recommendedName>
        <fullName evidence="15">3-oxoacyl-[acyl-carrier-protein] synthase</fullName>
    </recommendedName>
</protein>
<dbReference type="EMBL" id="GG663741">
    <property type="protein sequence ID" value="EEH56019.1"/>
    <property type="molecule type" value="Genomic_DNA"/>
</dbReference>
<dbReference type="InterPro" id="IPR017568">
    <property type="entry name" value="3-oxoacyl-ACP_synth-2"/>
</dbReference>
<dbReference type="GeneID" id="9685505"/>
<evidence type="ECO:0000256" key="4">
    <source>
        <dbReference type="ARBA" id="ARBA00022516"/>
    </source>
</evidence>
<dbReference type="STRING" id="564608.C1MVN2"/>
<comment type="function">
    <text evidence="14">Catalyzes the condensation reaction of fatty acid synthesis by the addition to an acyl acceptor of two carbons from malonyl-ACP. Specific for elongation from C-10 to unsaturated C-16 and C-18 fatty acids.</text>
</comment>
<evidence type="ECO:0000256" key="8">
    <source>
        <dbReference type="ARBA" id="ARBA00022832"/>
    </source>
</evidence>
<keyword evidence="12" id="KW-0012">Acyltransferase</keyword>
<dbReference type="SMART" id="SM00825">
    <property type="entry name" value="PKS_KS"/>
    <property type="match status" value="1"/>
</dbReference>
<dbReference type="InterPro" id="IPR000794">
    <property type="entry name" value="Beta-ketoacyl_synthase"/>
</dbReference>
<evidence type="ECO:0000256" key="12">
    <source>
        <dbReference type="ARBA" id="ARBA00023315"/>
    </source>
</evidence>
<dbReference type="NCBIfam" id="NF004970">
    <property type="entry name" value="PRK06333.1"/>
    <property type="match status" value="1"/>
</dbReference>
<gene>
    <name evidence="19" type="ORF">MICPUCDRAFT_49639</name>
</gene>
<keyword evidence="6" id="KW-0934">Plastid</keyword>
<evidence type="ECO:0000256" key="15">
    <source>
        <dbReference type="PIRNR" id="PIRNR000447"/>
    </source>
</evidence>
<keyword evidence="20" id="KW-1185">Reference proteome</keyword>
<keyword evidence="9" id="KW-0809">Transit peptide</keyword>
<feature type="domain" description="Ketosynthase family 3 (KS3)" evidence="18">
    <location>
        <begin position="52"/>
        <end position="464"/>
    </location>
</feature>
<comment type="catalytic activity">
    <reaction evidence="13">
        <text>a fatty acyl-[ACP] + malonyl-[ACP] + H(+) = a 3-oxoacyl-[ACP] + holo-[ACP] + CO2</text>
        <dbReference type="Rhea" id="RHEA:22836"/>
        <dbReference type="Rhea" id="RHEA-COMP:9623"/>
        <dbReference type="Rhea" id="RHEA-COMP:9685"/>
        <dbReference type="Rhea" id="RHEA-COMP:9916"/>
        <dbReference type="Rhea" id="RHEA-COMP:14125"/>
        <dbReference type="ChEBI" id="CHEBI:15378"/>
        <dbReference type="ChEBI" id="CHEBI:16526"/>
        <dbReference type="ChEBI" id="CHEBI:64479"/>
        <dbReference type="ChEBI" id="CHEBI:78449"/>
        <dbReference type="ChEBI" id="CHEBI:78776"/>
        <dbReference type="ChEBI" id="CHEBI:138651"/>
        <dbReference type="EC" id="2.3.1.41"/>
    </reaction>
</comment>
<dbReference type="PROSITE" id="PS00606">
    <property type="entry name" value="KS3_1"/>
    <property type="match status" value="1"/>
</dbReference>
<dbReference type="NCBIfam" id="NF005589">
    <property type="entry name" value="PRK07314.1"/>
    <property type="match status" value="1"/>
</dbReference>
<evidence type="ECO:0000259" key="18">
    <source>
        <dbReference type="PROSITE" id="PS52004"/>
    </source>
</evidence>
<dbReference type="NCBIfam" id="TIGR03150">
    <property type="entry name" value="fabF"/>
    <property type="match status" value="1"/>
</dbReference>
<dbReference type="GO" id="GO:0006633">
    <property type="term" value="P:fatty acid biosynthetic process"/>
    <property type="evidence" value="ECO:0007669"/>
    <property type="project" value="UniProtKB-KW"/>
</dbReference>
<organism evidence="20">
    <name type="scientific">Micromonas pusilla (strain CCMP1545)</name>
    <name type="common">Picoplanktonic green alga</name>
    <dbReference type="NCBI Taxonomy" id="564608"/>
    <lineage>
        <taxon>Eukaryota</taxon>
        <taxon>Viridiplantae</taxon>
        <taxon>Chlorophyta</taxon>
        <taxon>Mamiellophyceae</taxon>
        <taxon>Mamiellales</taxon>
        <taxon>Mamiellaceae</taxon>
        <taxon>Micromonas</taxon>
    </lineage>
</organism>
<dbReference type="Proteomes" id="UP000001876">
    <property type="component" value="Unassembled WGS sequence"/>
</dbReference>
<dbReference type="InterPro" id="IPR020841">
    <property type="entry name" value="PKS_Beta-ketoAc_synthase_dom"/>
</dbReference>
<proteinExistence type="inferred from homology"/>
<keyword evidence="4 15" id="KW-0444">Lipid biosynthesis</keyword>
<evidence type="ECO:0000256" key="1">
    <source>
        <dbReference type="ARBA" id="ARBA00004229"/>
    </source>
</evidence>
<keyword evidence="11 15" id="KW-0275">Fatty acid biosynthesis</keyword>
<dbReference type="OMA" id="QAGWMPT"/>
<dbReference type="RefSeq" id="XP_003060067.1">
    <property type="nucleotide sequence ID" value="XM_003060021.1"/>
</dbReference>
<dbReference type="Pfam" id="PF00109">
    <property type="entry name" value="ketoacyl-synt"/>
    <property type="match status" value="1"/>
</dbReference>
<dbReference type="GO" id="GO:0005739">
    <property type="term" value="C:mitochondrion"/>
    <property type="evidence" value="ECO:0007669"/>
    <property type="project" value="TreeGrafter"/>
</dbReference>
<dbReference type="eggNOG" id="KOG1394">
    <property type="taxonomic scope" value="Eukaryota"/>
</dbReference>
<evidence type="ECO:0000256" key="3">
    <source>
        <dbReference type="ARBA" id="ARBA00011738"/>
    </source>
</evidence>
<dbReference type="FunFam" id="3.40.47.10:FF:000027">
    <property type="entry name" value="3-oxoacyl-[acyl-carrier-protein] synthase 2"/>
    <property type="match status" value="1"/>
</dbReference>
<evidence type="ECO:0000256" key="11">
    <source>
        <dbReference type="ARBA" id="ARBA00023160"/>
    </source>
</evidence>
<evidence type="ECO:0000256" key="16">
    <source>
        <dbReference type="PIRSR" id="PIRSR000447-1"/>
    </source>
</evidence>
<dbReference type="GO" id="GO:0009507">
    <property type="term" value="C:chloroplast"/>
    <property type="evidence" value="ECO:0007669"/>
    <property type="project" value="UniProtKB-SubCell"/>
</dbReference>
<evidence type="ECO:0000256" key="7">
    <source>
        <dbReference type="ARBA" id="ARBA00022679"/>
    </source>
</evidence>
<evidence type="ECO:0000256" key="14">
    <source>
        <dbReference type="ARBA" id="ARBA00058711"/>
    </source>
</evidence>
<dbReference type="OrthoDB" id="5334845at2759"/>
<dbReference type="AlphaFoldDB" id="C1MVN2"/>
<accession>C1MVN2</accession>
<dbReference type="InterPro" id="IPR016039">
    <property type="entry name" value="Thiolase-like"/>
</dbReference>
<name>C1MVN2_MICPC</name>
<dbReference type="SUPFAM" id="SSF53901">
    <property type="entry name" value="Thiolase-like"/>
    <property type="match status" value="2"/>
</dbReference>
<evidence type="ECO:0000256" key="13">
    <source>
        <dbReference type="ARBA" id="ARBA00049541"/>
    </source>
</evidence>
<dbReference type="CDD" id="cd00834">
    <property type="entry name" value="KAS_I_II"/>
    <property type="match status" value="1"/>
</dbReference>
<dbReference type="PROSITE" id="PS52004">
    <property type="entry name" value="KS3_2"/>
    <property type="match status" value="1"/>
</dbReference>
<dbReference type="PANTHER" id="PTHR11712:SF336">
    <property type="entry name" value="3-OXOACYL-[ACYL-CARRIER-PROTEIN] SYNTHASE, MITOCHONDRIAL"/>
    <property type="match status" value="1"/>
</dbReference>
<reference evidence="19 20" key="1">
    <citation type="journal article" date="2009" name="Science">
        <title>Green evolution and dynamic adaptations revealed by genomes of the marine picoeukaryotes Micromonas.</title>
        <authorList>
            <person name="Worden A.Z."/>
            <person name="Lee J.H."/>
            <person name="Mock T."/>
            <person name="Rouze P."/>
            <person name="Simmons M.P."/>
            <person name="Aerts A.L."/>
            <person name="Allen A.E."/>
            <person name="Cuvelier M.L."/>
            <person name="Derelle E."/>
            <person name="Everett M.V."/>
            <person name="Foulon E."/>
            <person name="Grimwood J."/>
            <person name="Gundlach H."/>
            <person name="Henrissat B."/>
            <person name="Napoli C."/>
            <person name="McDonald S.M."/>
            <person name="Parker M.S."/>
            <person name="Rombauts S."/>
            <person name="Salamov A."/>
            <person name="Von Dassow P."/>
            <person name="Badger J.H."/>
            <person name="Coutinho P.M."/>
            <person name="Demir E."/>
            <person name="Dubchak I."/>
            <person name="Gentemann C."/>
            <person name="Eikrem W."/>
            <person name="Gready J.E."/>
            <person name="John U."/>
            <person name="Lanier W."/>
            <person name="Lindquist E.A."/>
            <person name="Lucas S."/>
            <person name="Mayer K.F."/>
            <person name="Moreau H."/>
            <person name="Not F."/>
            <person name="Otillar R."/>
            <person name="Panaud O."/>
            <person name="Pangilinan J."/>
            <person name="Paulsen I."/>
            <person name="Piegu B."/>
            <person name="Poliakov A."/>
            <person name="Robbens S."/>
            <person name="Schmutz J."/>
            <person name="Toulza E."/>
            <person name="Wyss T."/>
            <person name="Zelensky A."/>
            <person name="Zhou K."/>
            <person name="Armbrust E.V."/>
            <person name="Bhattacharya D."/>
            <person name="Goodenough U.W."/>
            <person name="Van de Peer Y."/>
            <person name="Grigoriev I.V."/>
        </authorList>
    </citation>
    <scope>NUCLEOTIDE SEQUENCE [LARGE SCALE GENOMIC DNA]</scope>
    <source>
        <strain evidence="19 20">CCMP1545</strain>
    </source>
</reference>
<keyword evidence="5" id="KW-0150">Chloroplast</keyword>
<evidence type="ECO:0000256" key="6">
    <source>
        <dbReference type="ARBA" id="ARBA00022640"/>
    </source>
</evidence>
<sequence length="467" mass="49147">MAALASSTIIGARGVVANRRVISARTSAGSGSRAAGRRTIVVVNMARETDPKKRIVVTGMGLCSVFGNDYDKFYDKLLAGESGVDMIDRFDTEDFPTKFAAQIKDFDNEGFIDKKNARRMDNCLQYALVSGNKALLDAGLDDDAIEKLDKTRVGVLAGSGMGGLTVFQDGVKALVEKGPKKITPFFIPYAITNMGGALLAIEKGFMGPNYSISTACATANYCFHAAANHIRKGEADIIVAGGVEAPIIPVGLGGFVACRALSSNNDNYKGASRPWDKGRDGFVMGEGAGLLVLESLESAQKRGARIHAEYLGGAVTCDAHHMTDPRPDGSGVGLCITKAVEDAGIDISEINYINAHATSTLVGDVAEVNAVKKAFNNKLDGVKMNGTKSMVGHCLGAAAGVEAVATIMAIKTGWLHPTINQEDSIDEVADIDTCPNVKVEHEVKVAISNSFGFGGHNSSCVFAPFEA</sequence>
<feature type="active site" description="For beta-ketoacyl synthase activity" evidence="16">
    <location>
        <position position="216"/>
    </location>
</feature>
<evidence type="ECO:0000256" key="5">
    <source>
        <dbReference type="ARBA" id="ARBA00022528"/>
    </source>
</evidence>
<comment type="similarity">
    <text evidence="2 15 17">Belongs to the thiolase-like superfamily. Beta-ketoacyl-ACP synthases family.</text>
</comment>
<keyword evidence="8" id="KW-0276">Fatty acid metabolism</keyword>
<evidence type="ECO:0000256" key="9">
    <source>
        <dbReference type="ARBA" id="ARBA00022946"/>
    </source>
</evidence>
<evidence type="ECO:0000256" key="17">
    <source>
        <dbReference type="RuleBase" id="RU003694"/>
    </source>
</evidence>
<evidence type="ECO:0000256" key="10">
    <source>
        <dbReference type="ARBA" id="ARBA00023098"/>
    </source>
</evidence>
<comment type="subcellular location">
    <subcellularLocation>
        <location evidence="1">Plastid</location>
        <location evidence="1">Chloroplast</location>
    </subcellularLocation>
</comment>
<dbReference type="PIRSF" id="PIRSF000447">
    <property type="entry name" value="KAS_II"/>
    <property type="match status" value="1"/>
</dbReference>
<evidence type="ECO:0000313" key="19">
    <source>
        <dbReference type="EMBL" id="EEH56019.1"/>
    </source>
</evidence>
<dbReference type="PANTHER" id="PTHR11712">
    <property type="entry name" value="POLYKETIDE SYNTHASE-RELATED"/>
    <property type="match status" value="1"/>
</dbReference>
<keyword evidence="10" id="KW-0443">Lipid metabolism</keyword>
<comment type="subunit">
    <text evidence="3">Homodimer.</text>
</comment>
<dbReference type="InterPro" id="IPR018201">
    <property type="entry name" value="Ketoacyl_synth_AS"/>
</dbReference>
<dbReference type="InterPro" id="IPR014031">
    <property type="entry name" value="Ketoacyl_synth_C"/>
</dbReference>
<dbReference type="KEGG" id="mpp:MICPUCDRAFT_49639"/>
<dbReference type="Gene3D" id="3.40.47.10">
    <property type="match status" value="1"/>
</dbReference>
<keyword evidence="7 15" id="KW-0808">Transferase</keyword>
<evidence type="ECO:0000313" key="20">
    <source>
        <dbReference type="Proteomes" id="UP000001876"/>
    </source>
</evidence>
<dbReference type="InterPro" id="IPR014030">
    <property type="entry name" value="Ketoacyl_synth_N"/>
</dbReference>
<evidence type="ECO:0000256" key="2">
    <source>
        <dbReference type="ARBA" id="ARBA00008467"/>
    </source>
</evidence>
<dbReference type="GO" id="GO:0004315">
    <property type="term" value="F:3-oxoacyl-[acyl-carrier-protein] synthase activity"/>
    <property type="evidence" value="ECO:0007669"/>
    <property type="project" value="UniProtKB-EC"/>
</dbReference>